<dbReference type="Gene3D" id="1.10.1410.10">
    <property type="match status" value="1"/>
</dbReference>
<dbReference type="OrthoDB" id="273917at2759"/>
<sequence>ESLNIDYPWIKKHNNIHLIEFPDWLSSEIRDFVNYVSPTKDEIIKRNTCFNKVRNLIASNIPNSHVHVFGSFAADLYLPDSDIDMVVICDDTISYPDTKSLLFKVASLLRNEKITSFMETITKTAVPIIRIKEKFSNLKIDISFNQKTGLKAAGLIRSWLNEFNGLRELILVIKQFIKSRKLNDVHFGGIGGFAIICLAYTFFKIHPRIITNSINPEANLGTLLIEFFELYGKNFNYNDIAILISAVSGPSLAPKYIYQELSISKKFDRHNFNLVIQDPFIPNNNISKGTFKMNELKKAFSGGFSLLTNKCYELHHISPKNRKGETILGHLMTYESLPRTFSDERHLIVNEALKDNEEYNQNLKQVELQEKIKIKNDKDNPKKLSKETSNQINPSINKKKTKTNKKLNQDQDLNQNDDHNLSKNENENENDDYDYDLNETIDEDQNPSKDSDSKSKLLHNRDSDNLLTEATNKRVKISDFH</sequence>
<feature type="compositionally biased region" description="Polar residues" evidence="5">
    <location>
        <begin position="387"/>
        <end position="396"/>
    </location>
</feature>
<dbReference type="EMBL" id="KV454483">
    <property type="protein sequence ID" value="ODV60128.1"/>
    <property type="molecule type" value="Genomic_DNA"/>
</dbReference>
<dbReference type="GO" id="GO:0005730">
    <property type="term" value="C:nucleolus"/>
    <property type="evidence" value="ECO:0007669"/>
    <property type="project" value="TreeGrafter"/>
</dbReference>
<comment type="similarity">
    <text evidence="1">Belongs to the DNA polymerase type-B-like family.</text>
</comment>
<dbReference type="STRING" id="1344418.A0A1D2VEK1"/>
<dbReference type="GO" id="GO:0003729">
    <property type="term" value="F:mRNA binding"/>
    <property type="evidence" value="ECO:0007669"/>
    <property type="project" value="TreeGrafter"/>
</dbReference>
<gene>
    <name evidence="8" type="ORF">ASCRUDRAFT_36576</name>
</gene>
<dbReference type="Pfam" id="PF22600">
    <property type="entry name" value="MTPAP-like_central"/>
    <property type="match status" value="1"/>
</dbReference>
<feature type="domain" description="Poly(A) RNA polymerase mitochondrial-like central palm" evidence="7">
    <location>
        <begin position="25"/>
        <end position="159"/>
    </location>
</feature>
<dbReference type="AlphaFoldDB" id="A0A1D2VEK1"/>
<evidence type="ECO:0000313" key="8">
    <source>
        <dbReference type="EMBL" id="ODV60128.1"/>
    </source>
</evidence>
<feature type="compositionally biased region" description="Basic and acidic residues" evidence="5">
    <location>
        <begin position="374"/>
        <end position="386"/>
    </location>
</feature>
<dbReference type="SUPFAM" id="SSF81631">
    <property type="entry name" value="PAP/OAS1 substrate-binding domain"/>
    <property type="match status" value="1"/>
</dbReference>
<evidence type="ECO:0000256" key="5">
    <source>
        <dbReference type="SAM" id="MobiDB-lite"/>
    </source>
</evidence>
<evidence type="ECO:0000313" key="9">
    <source>
        <dbReference type="Proteomes" id="UP000095038"/>
    </source>
</evidence>
<dbReference type="GO" id="GO:0010605">
    <property type="term" value="P:negative regulation of macromolecule metabolic process"/>
    <property type="evidence" value="ECO:0007669"/>
    <property type="project" value="UniProtKB-ARBA"/>
</dbReference>
<dbReference type="SUPFAM" id="SSF81301">
    <property type="entry name" value="Nucleotidyltransferase"/>
    <property type="match status" value="1"/>
</dbReference>
<dbReference type="EC" id="2.7.7.19" evidence="2"/>
<dbReference type="GO" id="GO:0031499">
    <property type="term" value="C:TRAMP complex"/>
    <property type="evidence" value="ECO:0007669"/>
    <property type="project" value="TreeGrafter"/>
</dbReference>
<feature type="region of interest" description="Disordered" evidence="5">
    <location>
        <begin position="374"/>
        <end position="481"/>
    </location>
</feature>
<feature type="compositionally biased region" description="Acidic residues" evidence="5">
    <location>
        <begin position="427"/>
        <end position="445"/>
    </location>
</feature>
<feature type="compositionally biased region" description="Basic and acidic residues" evidence="5">
    <location>
        <begin position="416"/>
        <end position="426"/>
    </location>
</feature>
<evidence type="ECO:0000256" key="1">
    <source>
        <dbReference type="ARBA" id="ARBA00008593"/>
    </source>
</evidence>
<proteinExistence type="inferred from homology"/>
<feature type="domain" description="PAP-associated" evidence="6">
    <location>
        <begin position="219"/>
        <end position="284"/>
    </location>
</feature>
<dbReference type="InterPro" id="IPR045862">
    <property type="entry name" value="Trf4-like"/>
</dbReference>
<evidence type="ECO:0000256" key="3">
    <source>
        <dbReference type="ARBA" id="ARBA00022723"/>
    </source>
</evidence>
<dbReference type="GO" id="GO:0046872">
    <property type="term" value="F:metal ion binding"/>
    <property type="evidence" value="ECO:0007669"/>
    <property type="project" value="UniProtKB-KW"/>
</dbReference>
<keyword evidence="8" id="KW-0808">Transferase</keyword>
<evidence type="ECO:0000259" key="7">
    <source>
        <dbReference type="Pfam" id="PF22600"/>
    </source>
</evidence>
<dbReference type="Pfam" id="PF03828">
    <property type="entry name" value="PAP_assoc"/>
    <property type="match status" value="1"/>
</dbReference>
<dbReference type="InParanoid" id="A0A1D2VEK1"/>
<dbReference type="GeneID" id="30964334"/>
<reference evidence="9" key="1">
    <citation type="submission" date="2016-05" db="EMBL/GenBank/DDBJ databases">
        <title>Comparative genomics of biotechnologically important yeasts.</title>
        <authorList>
            <consortium name="DOE Joint Genome Institute"/>
            <person name="Riley R."/>
            <person name="Haridas S."/>
            <person name="Wolfe K.H."/>
            <person name="Lopes M.R."/>
            <person name="Hittinger C.T."/>
            <person name="Goker M."/>
            <person name="Salamov A."/>
            <person name="Wisecaver J."/>
            <person name="Long T.M."/>
            <person name="Aerts A.L."/>
            <person name="Barry K."/>
            <person name="Choi C."/>
            <person name="Clum A."/>
            <person name="Coughlan A.Y."/>
            <person name="Deshpande S."/>
            <person name="Douglass A.P."/>
            <person name="Hanson S.J."/>
            <person name="Klenk H.-P."/>
            <person name="Labutti K."/>
            <person name="Lapidus A."/>
            <person name="Lindquist E."/>
            <person name="Lipzen A."/>
            <person name="Meier-Kolthoff J.P."/>
            <person name="Ohm R.A."/>
            <person name="Otillar R.P."/>
            <person name="Pangilinan J."/>
            <person name="Peng Y."/>
            <person name="Rokas A."/>
            <person name="Rosa C.A."/>
            <person name="Scheuner C."/>
            <person name="Sibirny A.A."/>
            <person name="Slot J.C."/>
            <person name="Stielow J.B."/>
            <person name="Sun H."/>
            <person name="Kurtzman C.P."/>
            <person name="Blackwell M."/>
            <person name="Grigoriev I.V."/>
            <person name="Jeffries T.W."/>
        </authorList>
    </citation>
    <scope>NUCLEOTIDE SEQUENCE [LARGE SCALE GENOMIC DNA]</scope>
    <source>
        <strain evidence="9">DSM 1968</strain>
    </source>
</reference>
<protein>
    <recommendedName>
        <fullName evidence="2">polynucleotide adenylyltransferase</fullName>
        <ecNumber evidence="2">2.7.7.19</ecNumber>
    </recommendedName>
</protein>
<evidence type="ECO:0000259" key="6">
    <source>
        <dbReference type="Pfam" id="PF03828"/>
    </source>
</evidence>
<keyword evidence="4" id="KW-0460">Magnesium</keyword>
<feature type="non-terminal residue" evidence="8">
    <location>
        <position position="1"/>
    </location>
</feature>
<dbReference type="PANTHER" id="PTHR23092">
    <property type="entry name" value="POLY(A) RNA POLYMERASE"/>
    <property type="match status" value="1"/>
</dbReference>
<keyword evidence="9" id="KW-1185">Reference proteome</keyword>
<dbReference type="GO" id="GO:1990817">
    <property type="term" value="F:poly(A) RNA polymerase activity"/>
    <property type="evidence" value="ECO:0007669"/>
    <property type="project" value="UniProtKB-EC"/>
</dbReference>
<dbReference type="Gene3D" id="3.30.460.10">
    <property type="entry name" value="Beta Polymerase, domain 2"/>
    <property type="match status" value="1"/>
</dbReference>
<dbReference type="Proteomes" id="UP000095038">
    <property type="component" value="Unassembled WGS sequence"/>
</dbReference>
<dbReference type="GO" id="GO:0043634">
    <property type="term" value="P:polyadenylation-dependent ncRNA catabolic process"/>
    <property type="evidence" value="ECO:0007669"/>
    <property type="project" value="TreeGrafter"/>
</dbReference>
<name>A0A1D2VEK1_9ASCO</name>
<accession>A0A1D2VEK1</accession>
<evidence type="ECO:0000256" key="4">
    <source>
        <dbReference type="ARBA" id="ARBA00022842"/>
    </source>
</evidence>
<dbReference type="PANTHER" id="PTHR23092:SF15">
    <property type="entry name" value="INACTIVE NON-CANONICAL POLY(A) RNA POLYMERASE PROTEIN TRF4-2-RELATED"/>
    <property type="match status" value="1"/>
</dbReference>
<keyword evidence="3" id="KW-0479">Metal-binding</keyword>
<dbReference type="InterPro" id="IPR002058">
    <property type="entry name" value="PAP_assoc"/>
</dbReference>
<evidence type="ECO:0000256" key="2">
    <source>
        <dbReference type="ARBA" id="ARBA00012388"/>
    </source>
</evidence>
<dbReference type="RefSeq" id="XP_020046435.1">
    <property type="nucleotide sequence ID" value="XM_020190698.1"/>
</dbReference>
<dbReference type="InterPro" id="IPR043519">
    <property type="entry name" value="NT_sf"/>
</dbReference>
<dbReference type="CDD" id="cd05402">
    <property type="entry name" value="NT_PAP_TUTase"/>
    <property type="match status" value="1"/>
</dbReference>
<dbReference type="GO" id="GO:0031123">
    <property type="term" value="P:RNA 3'-end processing"/>
    <property type="evidence" value="ECO:0007669"/>
    <property type="project" value="TreeGrafter"/>
</dbReference>
<dbReference type="FunCoup" id="A0A1D2VEK1">
    <property type="interactions" value="644"/>
</dbReference>
<feature type="compositionally biased region" description="Basic and acidic residues" evidence="5">
    <location>
        <begin position="446"/>
        <end position="464"/>
    </location>
</feature>
<organism evidence="8 9">
    <name type="scientific">Ascoidea rubescens DSM 1968</name>
    <dbReference type="NCBI Taxonomy" id="1344418"/>
    <lineage>
        <taxon>Eukaryota</taxon>
        <taxon>Fungi</taxon>
        <taxon>Dikarya</taxon>
        <taxon>Ascomycota</taxon>
        <taxon>Saccharomycotina</taxon>
        <taxon>Saccharomycetes</taxon>
        <taxon>Ascoideaceae</taxon>
        <taxon>Ascoidea</taxon>
    </lineage>
</organism>
<dbReference type="InterPro" id="IPR054708">
    <property type="entry name" value="MTPAP-like_central"/>
</dbReference>